<reference evidence="7 8" key="1">
    <citation type="journal article" date="2016" name="Mol. Biol. Evol.">
        <title>Comparative Genomics of Early-Diverging Mushroom-Forming Fungi Provides Insights into the Origins of Lignocellulose Decay Capabilities.</title>
        <authorList>
            <person name="Nagy L.G."/>
            <person name="Riley R."/>
            <person name="Tritt A."/>
            <person name="Adam C."/>
            <person name="Daum C."/>
            <person name="Floudas D."/>
            <person name="Sun H."/>
            <person name="Yadav J.S."/>
            <person name="Pangilinan J."/>
            <person name="Larsson K.H."/>
            <person name="Matsuura K."/>
            <person name="Barry K."/>
            <person name="Labutti K."/>
            <person name="Kuo R."/>
            <person name="Ohm R.A."/>
            <person name="Bhattacharya S.S."/>
            <person name="Shirouzu T."/>
            <person name="Yoshinaga Y."/>
            <person name="Martin F.M."/>
            <person name="Grigoriev I.V."/>
            <person name="Hibbett D.S."/>
        </authorList>
    </citation>
    <scope>NUCLEOTIDE SEQUENCE [LARGE SCALE GENOMIC DNA]</scope>
    <source>
        <strain evidence="7 8">HHB12029</strain>
    </source>
</reference>
<dbReference type="PANTHER" id="PTHR42790:SF1">
    <property type="entry name" value="AROMATIC AMINO ACID AMINOTRANSFERASE, HYPOTHETICAL (EUROFUNG)"/>
    <property type="match status" value="1"/>
</dbReference>
<name>A0A165I931_EXIGL</name>
<keyword evidence="5" id="KW-0663">Pyridoxal phosphate</keyword>
<dbReference type="Gene3D" id="3.40.640.10">
    <property type="entry name" value="Type I PLP-dependent aspartate aminotransferase-like (Major domain)"/>
    <property type="match status" value="1"/>
</dbReference>
<dbReference type="EMBL" id="KV425996">
    <property type="protein sequence ID" value="KZV93074.1"/>
    <property type="molecule type" value="Genomic_DNA"/>
</dbReference>
<evidence type="ECO:0000313" key="7">
    <source>
        <dbReference type="EMBL" id="KZV93074.1"/>
    </source>
</evidence>
<keyword evidence="3" id="KW-0032">Aminotransferase</keyword>
<evidence type="ECO:0000256" key="4">
    <source>
        <dbReference type="ARBA" id="ARBA00022679"/>
    </source>
</evidence>
<comment type="similarity">
    <text evidence="2">Belongs to the class-I pyridoxal-phosphate-dependent aminotransferase family.</text>
</comment>
<gene>
    <name evidence="7" type="ORF">EXIGLDRAFT_692032</name>
</gene>
<organism evidence="7 8">
    <name type="scientific">Exidia glandulosa HHB12029</name>
    <dbReference type="NCBI Taxonomy" id="1314781"/>
    <lineage>
        <taxon>Eukaryota</taxon>
        <taxon>Fungi</taxon>
        <taxon>Dikarya</taxon>
        <taxon>Basidiomycota</taxon>
        <taxon>Agaricomycotina</taxon>
        <taxon>Agaricomycetes</taxon>
        <taxon>Auriculariales</taxon>
        <taxon>Exidiaceae</taxon>
        <taxon>Exidia</taxon>
    </lineage>
</organism>
<evidence type="ECO:0000259" key="6">
    <source>
        <dbReference type="Pfam" id="PF00155"/>
    </source>
</evidence>
<sequence length="513" mass="56655">MSAATVPKALDHSHHLSDLARARESSPLKSLIKYMGKPGIISLGGGFPHPGYFPFDSISANVCAPDAFPLHDAPEGTRTNASHGVADVQKYGGDINLASALQYTLAMGIAPLRTFIRDFTTRVFEPAYADFVTYTHAGNTDAARWSIIVDTLFNPGQGYFTEEFTYPSAQATAVPHGVKPVPIKIDAQGLSAEDLRRVCVGWDEAAHGGMKRPHVLYTVPVGHNPCGTTMGAERKKSIYDICVEYDIIIVEDDPYYFLQQEPYALPQQRTASTPTTDAVDGEAFLSKLAPSFLKFDYQGRVIRLDSFSKTIAPGARLGWYTCSPLFAERFERQAETSTQNPNGFGQALVAALLTQQWKGVDGYLRWLRGLRAQYTIRRDFTIDAFARMFVLTPREEGDTTSTVLVASSSKDSKPLFEFVPPVGGMFIWMKLHLSSHPAHPSTPTEVDELERSIWVDLAENGLLVTPGWYFNAAELKGQGHFRISFSYSDEKEMVKAIAIFARVIKAAFGDNEE</sequence>
<accession>A0A165I931</accession>
<dbReference type="SUPFAM" id="SSF53383">
    <property type="entry name" value="PLP-dependent transferases"/>
    <property type="match status" value="1"/>
</dbReference>
<evidence type="ECO:0000256" key="3">
    <source>
        <dbReference type="ARBA" id="ARBA00022576"/>
    </source>
</evidence>
<dbReference type="InterPro" id="IPR015421">
    <property type="entry name" value="PyrdxlP-dep_Trfase_major"/>
</dbReference>
<dbReference type="InterPro" id="IPR004839">
    <property type="entry name" value="Aminotransferase_I/II_large"/>
</dbReference>
<dbReference type="STRING" id="1314781.A0A165I931"/>
<dbReference type="InterPro" id="IPR015424">
    <property type="entry name" value="PyrdxlP-dep_Trfase"/>
</dbReference>
<evidence type="ECO:0000256" key="5">
    <source>
        <dbReference type="ARBA" id="ARBA00022898"/>
    </source>
</evidence>
<dbReference type="Proteomes" id="UP000077266">
    <property type="component" value="Unassembled WGS sequence"/>
</dbReference>
<keyword evidence="4 7" id="KW-0808">Transferase</keyword>
<dbReference type="GO" id="GO:0008483">
    <property type="term" value="F:transaminase activity"/>
    <property type="evidence" value="ECO:0007669"/>
    <property type="project" value="UniProtKB-KW"/>
</dbReference>
<evidence type="ECO:0000256" key="2">
    <source>
        <dbReference type="ARBA" id="ARBA00007441"/>
    </source>
</evidence>
<evidence type="ECO:0000313" key="8">
    <source>
        <dbReference type="Proteomes" id="UP000077266"/>
    </source>
</evidence>
<protein>
    <submittedName>
        <fullName evidence="7">PLP-dependent transferase</fullName>
    </submittedName>
</protein>
<dbReference type="GO" id="GO:1901605">
    <property type="term" value="P:alpha-amino acid metabolic process"/>
    <property type="evidence" value="ECO:0007669"/>
    <property type="project" value="TreeGrafter"/>
</dbReference>
<keyword evidence="8" id="KW-1185">Reference proteome</keyword>
<dbReference type="OrthoDB" id="691673at2759"/>
<proteinExistence type="inferred from homology"/>
<dbReference type="InterPro" id="IPR050859">
    <property type="entry name" value="Class-I_PLP-dep_aminotransf"/>
</dbReference>
<dbReference type="CDD" id="cd00609">
    <property type="entry name" value="AAT_like"/>
    <property type="match status" value="1"/>
</dbReference>
<dbReference type="FunCoup" id="A0A165I931">
    <property type="interactions" value="163"/>
</dbReference>
<comment type="cofactor">
    <cofactor evidence="1">
        <name>pyridoxal 5'-phosphate</name>
        <dbReference type="ChEBI" id="CHEBI:597326"/>
    </cofactor>
</comment>
<dbReference type="InParanoid" id="A0A165I931"/>
<dbReference type="PANTHER" id="PTHR42790">
    <property type="entry name" value="AMINOTRANSFERASE"/>
    <property type="match status" value="1"/>
</dbReference>
<evidence type="ECO:0000256" key="1">
    <source>
        <dbReference type="ARBA" id="ARBA00001933"/>
    </source>
</evidence>
<dbReference type="Pfam" id="PF00155">
    <property type="entry name" value="Aminotran_1_2"/>
    <property type="match status" value="1"/>
</dbReference>
<dbReference type="GO" id="GO:0030170">
    <property type="term" value="F:pyridoxal phosphate binding"/>
    <property type="evidence" value="ECO:0007669"/>
    <property type="project" value="InterPro"/>
</dbReference>
<feature type="domain" description="Aminotransferase class I/classII large" evidence="6">
    <location>
        <begin position="151"/>
        <end position="497"/>
    </location>
</feature>
<dbReference type="AlphaFoldDB" id="A0A165I931"/>